<dbReference type="InterPro" id="IPR016181">
    <property type="entry name" value="Acyl_CoA_acyltransferase"/>
</dbReference>
<dbReference type="InterPro" id="IPR052523">
    <property type="entry name" value="Trichothecene_AcTrans"/>
</dbReference>
<gene>
    <name evidence="2" type="ORF">OIDMADRAFT_181868</name>
</gene>
<dbReference type="PROSITE" id="PS51186">
    <property type="entry name" value="GNAT"/>
    <property type="match status" value="1"/>
</dbReference>
<dbReference type="Proteomes" id="UP000054321">
    <property type="component" value="Unassembled WGS sequence"/>
</dbReference>
<dbReference type="Gene3D" id="3.40.630.30">
    <property type="match status" value="1"/>
</dbReference>
<evidence type="ECO:0000313" key="3">
    <source>
        <dbReference type="Proteomes" id="UP000054321"/>
    </source>
</evidence>
<dbReference type="CDD" id="cd04301">
    <property type="entry name" value="NAT_SF"/>
    <property type="match status" value="1"/>
</dbReference>
<dbReference type="InterPro" id="IPR000182">
    <property type="entry name" value="GNAT_dom"/>
</dbReference>
<dbReference type="SUPFAM" id="SSF55729">
    <property type="entry name" value="Acyl-CoA N-acyltransferases (Nat)"/>
    <property type="match status" value="1"/>
</dbReference>
<dbReference type="PANTHER" id="PTHR42791:SF2">
    <property type="entry name" value="N-ACETYLTRANSFERASE DOMAIN-CONTAINING PROTEIN"/>
    <property type="match status" value="1"/>
</dbReference>
<reference evidence="2 3" key="1">
    <citation type="submission" date="2014-04" db="EMBL/GenBank/DDBJ databases">
        <authorList>
            <consortium name="DOE Joint Genome Institute"/>
            <person name="Kuo A."/>
            <person name="Martino E."/>
            <person name="Perotto S."/>
            <person name="Kohler A."/>
            <person name="Nagy L.G."/>
            <person name="Floudas D."/>
            <person name="Copeland A."/>
            <person name="Barry K.W."/>
            <person name="Cichocki N."/>
            <person name="Veneault-Fourrey C."/>
            <person name="LaButti K."/>
            <person name="Lindquist E.A."/>
            <person name="Lipzen A."/>
            <person name="Lundell T."/>
            <person name="Morin E."/>
            <person name="Murat C."/>
            <person name="Sun H."/>
            <person name="Tunlid A."/>
            <person name="Henrissat B."/>
            <person name="Grigoriev I.V."/>
            <person name="Hibbett D.S."/>
            <person name="Martin F."/>
            <person name="Nordberg H.P."/>
            <person name="Cantor M.N."/>
            <person name="Hua S.X."/>
        </authorList>
    </citation>
    <scope>NUCLEOTIDE SEQUENCE [LARGE SCALE GENOMIC DNA]</scope>
    <source>
        <strain evidence="2 3">Zn</strain>
    </source>
</reference>
<dbReference type="EMBL" id="KN832880">
    <property type="protein sequence ID" value="KIM98530.1"/>
    <property type="molecule type" value="Genomic_DNA"/>
</dbReference>
<name>A0A0C3GR55_OIDMZ</name>
<dbReference type="Pfam" id="PF13673">
    <property type="entry name" value="Acetyltransf_10"/>
    <property type="match status" value="1"/>
</dbReference>
<dbReference type="InParanoid" id="A0A0C3GR55"/>
<protein>
    <recommendedName>
        <fullName evidence="1">N-acetyltransferase domain-containing protein</fullName>
    </recommendedName>
</protein>
<dbReference type="HOGENOM" id="CLU_1421800_0_0_1"/>
<accession>A0A0C3GR55</accession>
<feature type="domain" description="N-acetyltransferase" evidence="1">
    <location>
        <begin position="3"/>
        <end position="203"/>
    </location>
</feature>
<dbReference type="AlphaFoldDB" id="A0A0C3GR55"/>
<evidence type="ECO:0000259" key="1">
    <source>
        <dbReference type="PROSITE" id="PS51186"/>
    </source>
</evidence>
<dbReference type="OrthoDB" id="2832510at2759"/>
<organism evidence="2 3">
    <name type="scientific">Oidiodendron maius (strain Zn)</name>
    <dbReference type="NCBI Taxonomy" id="913774"/>
    <lineage>
        <taxon>Eukaryota</taxon>
        <taxon>Fungi</taxon>
        <taxon>Dikarya</taxon>
        <taxon>Ascomycota</taxon>
        <taxon>Pezizomycotina</taxon>
        <taxon>Leotiomycetes</taxon>
        <taxon>Leotiomycetes incertae sedis</taxon>
        <taxon>Myxotrichaceae</taxon>
        <taxon>Oidiodendron</taxon>
    </lineage>
</organism>
<dbReference type="PANTHER" id="PTHR42791">
    <property type="entry name" value="GNAT FAMILY ACETYLTRANSFERASE"/>
    <property type="match status" value="1"/>
</dbReference>
<dbReference type="GO" id="GO:0016747">
    <property type="term" value="F:acyltransferase activity, transferring groups other than amino-acyl groups"/>
    <property type="evidence" value="ECO:0007669"/>
    <property type="project" value="InterPro"/>
</dbReference>
<keyword evidence="3" id="KW-1185">Reference proteome</keyword>
<proteinExistence type="predicted"/>
<evidence type="ECO:0000313" key="2">
    <source>
        <dbReference type="EMBL" id="KIM98530.1"/>
    </source>
</evidence>
<sequence length="203" mass="22389">MSLLVRPALSADIPSIANIDIAASSAHPLTASLISASFSGTVSAFISLYQHLFSLPHYHFLIAEIDGQPVGFTAWKEGGVHEPDNFLPEMPEGADTKLIGYFMETVKAHKAGLGIEELAELQILSICPEYQRKGVGSALLKLALEESDKNWEKMYVRSSAEGRGLYEKFEWKVTGTLSIELKEFGLEGDITWDMIREVGKENK</sequence>
<reference evidence="3" key="2">
    <citation type="submission" date="2015-01" db="EMBL/GenBank/DDBJ databases">
        <title>Evolutionary Origins and Diversification of the Mycorrhizal Mutualists.</title>
        <authorList>
            <consortium name="DOE Joint Genome Institute"/>
            <consortium name="Mycorrhizal Genomics Consortium"/>
            <person name="Kohler A."/>
            <person name="Kuo A."/>
            <person name="Nagy L.G."/>
            <person name="Floudas D."/>
            <person name="Copeland A."/>
            <person name="Barry K.W."/>
            <person name="Cichocki N."/>
            <person name="Veneault-Fourrey C."/>
            <person name="LaButti K."/>
            <person name="Lindquist E.A."/>
            <person name="Lipzen A."/>
            <person name="Lundell T."/>
            <person name="Morin E."/>
            <person name="Murat C."/>
            <person name="Riley R."/>
            <person name="Ohm R."/>
            <person name="Sun H."/>
            <person name="Tunlid A."/>
            <person name="Henrissat B."/>
            <person name="Grigoriev I.V."/>
            <person name="Hibbett D.S."/>
            <person name="Martin F."/>
        </authorList>
    </citation>
    <scope>NUCLEOTIDE SEQUENCE [LARGE SCALE GENOMIC DNA]</scope>
    <source>
        <strain evidence="3">Zn</strain>
    </source>
</reference>